<dbReference type="InterPro" id="IPR022792">
    <property type="entry name" value="T2SS_protein-GspN"/>
</dbReference>
<name>A0ABP3GGX6_9ALTE</name>
<dbReference type="Proteomes" id="UP001501757">
    <property type="component" value="Unassembled WGS sequence"/>
</dbReference>
<dbReference type="RefSeq" id="WP_343841398.1">
    <property type="nucleotide sequence ID" value="NZ_BAAAEI010000003.1"/>
</dbReference>
<evidence type="ECO:0000256" key="2">
    <source>
        <dbReference type="ARBA" id="ARBA00007208"/>
    </source>
</evidence>
<organism evidence="11 12">
    <name type="scientific">Bowmanella denitrificans</name>
    <dbReference type="NCBI Taxonomy" id="366582"/>
    <lineage>
        <taxon>Bacteria</taxon>
        <taxon>Pseudomonadati</taxon>
        <taxon>Pseudomonadota</taxon>
        <taxon>Gammaproteobacteria</taxon>
        <taxon>Alteromonadales</taxon>
        <taxon>Alteromonadaceae</taxon>
        <taxon>Bowmanella</taxon>
    </lineage>
</organism>
<evidence type="ECO:0000256" key="9">
    <source>
        <dbReference type="ARBA" id="ARBA00023136"/>
    </source>
</evidence>
<sequence>MKFVKILGLSLLAYLLLLIASLPAAQVVPRLPLPPQLQIQGLQGSIWNGRAAIVQYQGLPVRQLHWQVNPWALLTGKLSLALNAGNSRDVEQISLQGHLRLGNNSIASEGLEIFLPTDLVIAQLPLPLPVNAKGRFKVNLDELEYDQSGCHSAVGRGQWLNAQVSGTRGFIPLGNFSADLSCQDKQLLLDIKEPNSFGLNAQARIPADFKVKVTGRFKPSAELPEEVHQAARLFGQADNQGYYQIRF</sequence>
<comment type="subcellular location">
    <subcellularLocation>
        <location evidence="1">Cell inner membrane</location>
    </subcellularLocation>
</comment>
<evidence type="ECO:0000256" key="7">
    <source>
        <dbReference type="ARBA" id="ARBA00022692"/>
    </source>
</evidence>
<keyword evidence="4" id="KW-0813">Transport</keyword>
<evidence type="ECO:0000313" key="11">
    <source>
        <dbReference type="EMBL" id="GAA0343580.1"/>
    </source>
</evidence>
<accession>A0ABP3GGX6</accession>
<evidence type="ECO:0000256" key="8">
    <source>
        <dbReference type="ARBA" id="ARBA00022927"/>
    </source>
</evidence>
<reference evidence="12" key="1">
    <citation type="journal article" date="2019" name="Int. J. Syst. Evol. Microbiol.">
        <title>The Global Catalogue of Microorganisms (GCM) 10K type strain sequencing project: providing services to taxonomists for standard genome sequencing and annotation.</title>
        <authorList>
            <consortium name="The Broad Institute Genomics Platform"/>
            <consortium name="The Broad Institute Genome Sequencing Center for Infectious Disease"/>
            <person name="Wu L."/>
            <person name="Ma J."/>
        </authorList>
    </citation>
    <scope>NUCLEOTIDE SEQUENCE [LARGE SCALE GENOMIC DNA]</scope>
    <source>
        <strain evidence="12">JCM 13378</strain>
    </source>
</reference>
<evidence type="ECO:0000256" key="5">
    <source>
        <dbReference type="ARBA" id="ARBA00022475"/>
    </source>
</evidence>
<keyword evidence="8" id="KW-0653">Protein transport</keyword>
<evidence type="ECO:0000256" key="1">
    <source>
        <dbReference type="ARBA" id="ARBA00004533"/>
    </source>
</evidence>
<keyword evidence="6" id="KW-0997">Cell inner membrane</keyword>
<evidence type="ECO:0000256" key="4">
    <source>
        <dbReference type="ARBA" id="ARBA00022448"/>
    </source>
</evidence>
<comment type="similarity">
    <text evidence="2">Belongs to the GSP N family.</text>
</comment>
<evidence type="ECO:0000313" key="12">
    <source>
        <dbReference type="Proteomes" id="UP001501757"/>
    </source>
</evidence>
<dbReference type="Pfam" id="PF01203">
    <property type="entry name" value="T2SSN"/>
    <property type="match status" value="1"/>
</dbReference>
<protein>
    <recommendedName>
        <fullName evidence="3">Type II secretion system protein N</fullName>
    </recommendedName>
    <alternativeName>
        <fullName evidence="10">General secretion pathway protein N</fullName>
    </alternativeName>
</protein>
<dbReference type="EMBL" id="BAAAEI010000003">
    <property type="protein sequence ID" value="GAA0343580.1"/>
    <property type="molecule type" value="Genomic_DNA"/>
</dbReference>
<evidence type="ECO:0000256" key="10">
    <source>
        <dbReference type="ARBA" id="ARBA00030772"/>
    </source>
</evidence>
<gene>
    <name evidence="11" type="ORF">GCM10009092_05220</name>
</gene>
<comment type="caution">
    <text evidence="11">The sequence shown here is derived from an EMBL/GenBank/DDBJ whole genome shotgun (WGS) entry which is preliminary data.</text>
</comment>
<evidence type="ECO:0000256" key="6">
    <source>
        <dbReference type="ARBA" id="ARBA00022519"/>
    </source>
</evidence>
<keyword evidence="9" id="KW-0472">Membrane</keyword>
<evidence type="ECO:0000256" key="3">
    <source>
        <dbReference type="ARBA" id="ARBA00021563"/>
    </source>
</evidence>
<keyword evidence="7" id="KW-0812">Transmembrane</keyword>
<keyword evidence="12" id="KW-1185">Reference proteome</keyword>
<keyword evidence="5" id="KW-1003">Cell membrane</keyword>
<proteinExistence type="inferred from homology"/>